<gene>
    <name evidence="2" type="ORF">S01H4_34093</name>
</gene>
<feature type="domain" description="NAD-dependent epimerase/dehydratase" evidence="1">
    <location>
        <begin position="3"/>
        <end position="151"/>
    </location>
</feature>
<organism evidence="2">
    <name type="scientific">marine sediment metagenome</name>
    <dbReference type="NCBI Taxonomy" id="412755"/>
    <lineage>
        <taxon>unclassified sequences</taxon>
        <taxon>metagenomes</taxon>
        <taxon>ecological metagenomes</taxon>
    </lineage>
</organism>
<evidence type="ECO:0000259" key="1">
    <source>
        <dbReference type="Pfam" id="PF01370"/>
    </source>
</evidence>
<sequence>MNILVTGGAGYVGSMLVPELLKRGHRVTLFDSFLWGPKSILHFATHPSLTIITGDIRDREKIKEVIKYCDLVIHLAAIVGYPACASDRDRAISTNVDGTRNITENLYGRKIIYASTGSIYGKVDGICTEESPVDPLTLYGTTKWQAEQMVIDGGGVALRFATIFGV</sequence>
<dbReference type="InterPro" id="IPR001509">
    <property type="entry name" value="Epimerase_deHydtase"/>
</dbReference>
<reference evidence="2" key="1">
    <citation type="journal article" date="2014" name="Front. Microbiol.">
        <title>High frequency of phylogenetically diverse reductive dehalogenase-homologous genes in deep subseafloor sedimentary metagenomes.</title>
        <authorList>
            <person name="Kawai M."/>
            <person name="Futagami T."/>
            <person name="Toyoda A."/>
            <person name="Takaki Y."/>
            <person name="Nishi S."/>
            <person name="Hori S."/>
            <person name="Arai W."/>
            <person name="Tsubouchi T."/>
            <person name="Morono Y."/>
            <person name="Uchiyama I."/>
            <person name="Ito T."/>
            <person name="Fujiyama A."/>
            <person name="Inagaki F."/>
            <person name="Takami H."/>
        </authorList>
    </citation>
    <scope>NUCLEOTIDE SEQUENCE</scope>
    <source>
        <strain evidence="2">Expedition CK06-06</strain>
    </source>
</reference>
<dbReference type="InterPro" id="IPR036291">
    <property type="entry name" value="NAD(P)-bd_dom_sf"/>
</dbReference>
<dbReference type="PANTHER" id="PTHR43245">
    <property type="entry name" value="BIFUNCTIONAL POLYMYXIN RESISTANCE PROTEIN ARNA"/>
    <property type="match status" value="1"/>
</dbReference>
<dbReference type="PANTHER" id="PTHR43245:SF23">
    <property type="entry name" value="NAD(P)-BINDING DOMAIN-CONTAINING PROTEIN"/>
    <property type="match status" value="1"/>
</dbReference>
<dbReference type="EMBL" id="BART01018010">
    <property type="protein sequence ID" value="GAG84798.1"/>
    <property type="molecule type" value="Genomic_DNA"/>
</dbReference>
<comment type="caution">
    <text evidence="2">The sequence shown here is derived from an EMBL/GenBank/DDBJ whole genome shotgun (WGS) entry which is preliminary data.</text>
</comment>
<dbReference type="Pfam" id="PF01370">
    <property type="entry name" value="Epimerase"/>
    <property type="match status" value="1"/>
</dbReference>
<accession>X1BL50</accession>
<evidence type="ECO:0000313" key="2">
    <source>
        <dbReference type="EMBL" id="GAG84798.1"/>
    </source>
</evidence>
<dbReference type="InterPro" id="IPR050177">
    <property type="entry name" value="Lipid_A_modif_metabolic_enz"/>
</dbReference>
<dbReference type="AlphaFoldDB" id="X1BL50"/>
<proteinExistence type="predicted"/>
<dbReference type="SUPFAM" id="SSF51735">
    <property type="entry name" value="NAD(P)-binding Rossmann-fold domains"/>
    <property type="match status" value="1"/>
</dbReference>
<feature type="non-terminal residue" evidence="2">
    <location>
        <position position="166"/>
    </location>
</feature>
<name>X1BL50_9ZZZZ</name>
<dbReference type="CDD" id="cd08946">
    <property type="entry name" value="SDR_e"/>
    <property type="match status" value="1"/>
</dbReference>
<dbReference type="Gene3D" id="3.40.50.720">
    <property type="entry name" value="NAD(P)-binding Rossmann-like Domain"/>
    <property type="match status" value="1"/>
</dbReference>
<protein>
    <recommendedName>
        <fullName evidence="1">NAD-dependent epimerase/dehydratase domain-containing protein</fullName>
    </recommendedName>
</protein>